<dbReference type="PANTHER" id="PTHR43479:SF11">
    <property type="entry name" value="ACREF_ENVCD OPERON REPRESSOR-RELATED"/>
    <property type="match status" value="1"/>
</dbReference>
<reference evidence="3" key="1">
    <citation type="submission" date="2019-08" db="EMBL/GenBank/DDBJ databases">
        <authorList>
            <person name="Kucharzyk K."/>
            <person name="Murdoch R.W."/>
            <person name="Higgins S."/>
            <person name="Loffler F."/>
        </authorList>
    </citation>
    <scope>NUCLEOTIDE SEQUENCE</scope>
</reference>
<feature type="domain" description="HTH tetR-type" evidence="2">
    <location>
        <begin position="11"/>
        <end position="71"/>
    </location>
</feature>
<dbReference type="InterPro" id="IPR050624">
    <property type="entry name" value="HTH-type_Tx_Regulator"/>
</dbReference>
<dbReference type="GO" id="GO:0003677">
    <property type="term" value="F:DNA binding"/>
    <property type="evidence" value="ECO:0007669"/>
    <property type="project" value="UniProtKB-KW"/>
</dbReference>
<dbReference type="Pfam" id="PF14278">
    <property type="entry name" value="TetR_C_8"/>
    <property type="match status" value="1"/>
</dbReference>
<dbReference type="AlphaFoldDB" id="A0A645IFV1"/>
<name>A0A645IFV1_9ZZZZ</name>
<dbReference type="PANTHER" id="PTHR43479">
    <property type="entry name" value="ACREF/ENVCD OPERON REPRESSOR-RELATED"/>
    <property type="match status" value="1"/>
</dbReference>
<protein>
    <recommendedName>
        <fullName evidence="2">HTH tetR-type domain-containing protein</fullName>
    </recommendedName>
</protein>
<keyword evidence="1" id="KW-0238">DNA-binding</keyword>
<organism evidence="3">
    <name type="scientific">bioreactor metagenome</name>
    <dbReference type="NCBI Taxonomy" id="1076179"/>
    <lineage>
        <taxon>unclassified sequences</taxon>
        <taxon>metagenomes</taxon>
        <taxon>ecological metagenomes</taxon>
    </lineage>
</organism>
<dbReference type="Gene3D" id="1.10.357.10">
    <property type="entry name" value="Tetracycline Repressor, domain 2"/>
    <property type="match status" value="1"/>
</dbReference>
<dbReference type="InterPro" id="IPR001647">
    <property type="entry name" value="HTH_TetR"/>
</dbReference>
<evidence type="ECO:0000256" key="1">
    <source>
        <dbReference type="ARBA" id="ARBA00023125"/>
    </source>
</evidence>
<evidence type="ECO:0000313" key="3">
    <source>
        <dbReference type="EMBL" id="MPN50188.1"/>
    </source>
</evidence>
<gene>
    <name evidence="3" type="ORF">SDC9_197814</name>
</gene>
<accession>A0A645IFV1</accession>
<sequence length="186" mass="21855">MPKTRNAKAKIGTKKLINLAMYALLLKKPYTEISVKEICYRAGVSRMSFYRYFSAKDDVIIDVCDFQFENFYEKIKVLKNPTWEDVFLIVFYYFKSCRREVALSKRSGLQYLILNQLNSYMKYIVNNVKSEKIPPIANANKVAAPFLAGGFFMILMDWIERDMEDSPEELRNLFVDFIEKSLKNTK</sequence>
<evidence type="ECO:0000259" key="2">
    <source>
        <dbReference type="PROSITE" id="PS50977"/>
    </source>
</evidence>
<dbReference type="SUPFAM" id="SSF46689">
    <property type="entry name" value="Homeodomain-like"/>
    <property type="match status" value="1"/>
</dbReference>
<dbReference type="PROSITE" id="PS50977">
    <property type="entry name" value="HTH_TETR_2"/>
    <property type="match status" value="1"/>
</dbReference>
<dbReference type="InterPro" id="IPR009057">
    <property type="entry name" value="Homeodomain-like_sf"/>
</dbReference>
<comment type="caution">
    <text evidence="3">The sequence shown here is derived from an EMBL/GenBank/DDBJ whole genome shotgun (WGS) entry which is preliminary data.</text>
</comment>
<dbReference type="InterPro" id="IPR039532">
    <property type="entry name" value="TetR_C_Firmicutes"/>
</dbReference>
<dbReference type="Pfam" id="PF00440">
    <property type="entry name" value="TetR_N"/>
    <property type="match status" value="1"/>
</dbReference>
<proteinExistence type="predicted"/>
<dbReference type="EMBL" id="VSSQ01114124">
    <property type="protein sequence ID" value="MPN50188.1"/>
    <property type="molecule type" value="Genomic_DNA"/>
</dbReference>